<dbReference type="Pfam" id="PF10987">
    <property type="entry name" value="DUF2806"/>
    <property type="match status" value="1"/>
</dbReference>
<sequence>MSEQHDSTVLTATTEKEEPSSSKHGTQKVIAKIAGQHGIDYLIHPQEPHSLQERFDKRQQKEHLLEQENLERITKQAFDSGHSEKSGEPDPDWLSHFFSIAKRIRNPSMQRLWSRILKQECLLPGSISIKTLDTLRAMTHKEAQIFLRACTLTCYFGGDKSKKILTSLIIRHKLLPSLLAPATKKLTLGHFQLPYSDILILMELGLVLKTELESGEFAPQTPLTFSYQTHHYRLTPQQKGCSFTYYRLTPTGQELAELLGSKTHEPFRESLMEMMHSHFLIESDH</sequence>
<feature type="region of interest" description="Disordered" evidence="1">
    <location>
        <begin position="1"/>
        <end position="27"/>
    </location>
</feature>
<dbReference type="InterPro" id="IPR021254">
    <property type="entry name" value="DUF2806"/>
</dbReference>
<evidence type="ECO:0008006" key="4">
    <source>
        <dbReference type="Google" id="ProtNLM"/>
    </source>
</evidence>
<dbReference type="PATRIC" id="fig|320778.3.peg.563"/>
<protein>
    <recommendedName>
        <fullName evidence="4">TIGR03899 family protein</fullName>
    </recommendedName>
</protein>
<proteinExistence type="predicted"/>
<reference evidence="2 3" key="1">
    <citation type="submission" date="2015-05" db="EMBL/GenBank/DDBJ databases">
        <title>Photobacterium galathea sp. nov.</title>
        <authorList>
            <person name="Machado H."/>
            <person name="Gram L."/>
        </authorList>
    </citation>
    <scope>NUCLEOTIDE SEQUENCE [LARGE SCALE GENOMIC DNA]</scope>
    <source>
        <strain evidence="2 3">DSM 22954</strain>
    </source>
</reference>
<evidence type="ECO:0000313" key="2">
    <source>
        <dbReference type="EMBL" id="KLV11261.1"/>
    </source>
</evidence>
<evidence type="ECO:0000313" key="3">
    <source>
        <dbReference type="Proteomes" id="UP000035909"/>
    </source>
</evidence>
<accession>A0A0J1HI27</accession>
<evidence type="ECO:0000256" key="1">
    <source>
        <dbReference type="SAM" id="MobiDB-lite"/>
    </source>
</evidence>
<organism evidence="2 3">
    <name type="scientific">Photobacterium ganghwense</name>
    <dbReference type="NCBI Taxonomy" id="320778"/>
    <lineage>
        <taxon>Bacteria</taxon>
        <taxon>Pseudomonadati</taxon>
        <taxon>Pseudomonadota</taxon>
        <taxon>Gammaproteobacteria</taxon>
        <taxon>Vibrionales</taxon>
        <taxon>Vibrionaceae</taxon>
        <taxon>Photobacterium</taxon>
    </lineage>
</organism>
<dbReference type="Proteomes" id="UP000035909">
    <property type="component" value="Unassembled WGS sequence"/>
</dbReference>
<gene>
    <name evidence="2" type="ORF">ABT57_02620</name>
</gene>
<dbReference type="NCBIfam" id="TIGR03899">
    <property type="entry name" value="TIGR03899 family protein"/>
    <property type="match status" value="1"/>
</dbReference>
<name>A0A0J1HI27_9GAMM</name>
<dbReference type="EMBL" id="LDOU01000003">
    <property type="protein sequence ID" value="KLV11261.1"/>
    <property type="molecule type" value="Genomic_DNA"/>
</dbReference>
<dbReference type="AlphaFoldDB" id="A0A0J1HI27"/>
<dbReference type="RefSeq" id="WP_047883761.1">
    <property type="nucleotide sequence ID" value="NZ_CP071325.1"/>
</dbReference>
<comment type="caution">
    <text evidence="2">The sequence shown here is derived from an EMBL/GenBank/DDBJ whole genome shotgun (WGS) entry which is preliminary data.</text>
</comment>
<keyword evidence="3" id="KW-1185">Reference proteome</keyword>
<dbReference type="STRING" id="320778.ABT57_02620"/>